<evidence type="ECO:0000256" key="6">
    <source>
        <dbReference type="ARBA" id="ARBA00023136"/>
    </source>
</evidence>
<keyword evidence="11" id="KW-1185">Reference proteome</keyword>
<keyword evidence="6 8" id="KW-0472">Membrane</keyword>
<protein>
    <submittedName>
        <fullName evidence="10">RND superfamily putative drug exporter</fullName>
    </submittedName>
</protein>
<feature type="domain" description="Membrane transport protein MMPL" evidence="9">
    <location>
        <begin position="66"/>
        <end position="369"/>
    </location>
</feature>
<feature type="transmembrane region" description="Helical" evidence="8">
    <location>
        <begin position="919"/>
        <end position="940"/>
    </location>
</feature>
<evidence type="ECO:0000256" key="4">
    <source>
        <dbReference type="ARBA" id="ARBA00022692"/>
    </source>
</evidence>
<feature type="transmembrane region" description="Helical" evidence="8">
    <location>
        <begin position="994"/>
        <end position="1018"/>
    </location>
</feature>
<keyword evidence="5 8" id="KW-1133">Transmembrane helix</keyword>
<evidence type="ECO:0000256" key="3">
    <source>
        <dbReference type="ARBA" id="ARBA00022475"/>
    </source>
</evidence>
<evidence type="ECO:0000256" key="1">
    <source>
        <dbReference type="ARBA" id="ARBA00004651"/>
    </source>
</evidence>
<keyword evidence="4 8" id="KW-0812">Transmembrane</keyword>
<dbReference type="Gene3D" id="1.20.1640.10">
    <property type="entry name" value="Multidrug efflux transporter AcrB transmembrane domain"/>
    <property type="match status" value="2"/>
</dbReference>
<dbReference type="Gene3D" id="1.10.287.950">
    <property type="entry name" value="Methyl-accepting chemotaxis protein"/>
    <property type="match status" value="2"/>
</dbReference>
<comment type="subcellular location">
    <subcellularLocation>
        <location evidence="1">Cell membrane</location>
        <topology evidence="1">Multi-pass membrane protein</topology>
    </subcellularLocation>
</comment>
<evidence type="ECO:0000256" key="7">
    <source>
        <dbReference type="SAM" id="Coils"/>
    </source>
</evidence>
<feature type="coiled-coil region" evidence="7">
    <location>
        <begin position="535"/>
        <end position="590"/>
    </location>
</feature>
<accession>A0ABT9UX66</accession>
<keyword evidence="7" id="KW-0175">Coiled coil</keyword>
<name>A0ABT9UX66_9FIRM</name>
<feature type="transmembrane region" description="Helical" evidence="8">
    <location>
        <begin position="369"/>
        <end position="388"/>
    </location>
</feature>
<comment type="caution">
    <text evidence="10">The sequence shown here is derived from an EMBL/GenBank/DDBJ whole genome shotgun (WGS) entry which is preliminary data.</text>
</comment>
<feature type="transmembrane region" description="Helical" evidence="8">
    <location>
        <begin position="207"/>
        <end position="229"/>
    </location>
</feature>
<reference evidence="10 11" key="1">
    <citation type="submission" date="2023-07" db="EMBL/GenBank/DDBJ databases">
        <title>Genomic Encyclopedia of Type Strains, Phase IV (KMG-IV): sequencing the most valuable type-strain genomes for metagenomic binning, comparative biology and taxonomic classification.</title>
        <authorList>
            <person name="Goeker M."/>
        </authorList>
    </citation>
    <scope>NUCLEOTIDE SEQUENCE [LARGE SCALE GENOMIC DNA]</scope>
    <source>
        <strain evidence="10 11">DSM 20694</strain>
    </source>
</reference>
<dbReference type="Pfam" id="PF03176">
    <property type="entry name" value="MMPL"/>
    <property type="match status" value="2"/>
</dbReference>
<sequence>MEENKSKKRLKKVFSFGTLILWCVVVLILLFNSPSLSKLVTKKGGIQLPNDYSSKISSILNENNKFNSNDSYIAVFHSNNGLNENDKENIKKTIENLKKDKSSIYIDSIVNSFDTPQLKSQLVSGNNKTIMALITINPNGAQTNTVKKAIDSKLKTPGVETYLTGEKLIESDVNLAAQRGLNKTQSITVVFIFIVLILLFKSIVTPFIPLLTVGISYLAAQSVVAILAGKYNFPLSNYTQIFMICIMFGIGTDYSILLLNRFKRELAGGADRFEAVKTTYKTAGKTVLSSATSVFVVFASLNFIGFNLYRSAVAVAIGIVFLIGALFTIFPSVMLLLGKNIFWPVKKKISVEENKLWGKLGNFAFSKPVQTLIIIVVILIVPILFNNWNESFNNLNEIGDNYSSKKGFNIVADDFGIGKASPVSIYIQNGENMKKPEYIALIEKISNDLQNSNKNINSVLSVTRPTGTRLDEIYVNNQAGDVYKGVKKANGGLNEIKGGLNKAGNKINSSKSKLKGAEKGTETLQNGTLKTKNGVNELQDALKELENSINLEHNGATELKDGVDKAQKKLDKLKLSKSEIENAYNEITGKVSSILDKVNKFNNIANSSGIVNIDSSQFKDVLSSVKKDLNAYLAMHPEAAKDKNFQKFVNDIDTLANNTNNIQGKLNKDIFNQIKDLNGDIGFLNNSMKELNNKKDQIMNDLNKFNSGISTVESGLNALDSGLGKSSKGGAEILGKVPEISSALSKIANGQEQIENGFKQFSGEVNELSEGLKSGSNGIQEIQHGLKYANGFINDWSNLSYNVSGICVPIEVFNNSEFQQSLNQYISPDGKLAVINVITDKNPYSNEAVNEIPQMENVVNNSIKGTNLENANIGVGGIASTTYETKMMAQKDYNKALIFVIIGVSITLVIILRSLVMPIYLMASLILSYFTSLSIIQIIVEKVMGYPGISWITSFFGFVVLMALGIDYSIFIMTRFNQDDNSDIKERIITTMRLMGGVILSAVIILSGTFAALIPSGVLSLVEIAMVVLAGILLYVVVILPLFIPAMVRIFGKANWWPFRVMIEKDNKDNEKGNEDNKN</sequence>
<dbReference type="SUPFAM" id="SSF82866">
    <property type="entry name" value="Multidrug efflux transporter AcrB transmembrane domain"/>
    <property type="match status" value="2"/>
</dbReference>
<dbReference type="PANTHER" id="PTHR33406:SF6">
    <property type="entry name" value="MEMBRANE PROTEIN YDGH-RELATED"/>
    <property type="match status" value="1"/>
</dbReference>
<evidence type="ECO:0000259" key="9">
    <source>
        <dbReference type="Pfam" id="PF03176"/>
    </source>
</evidence>
<feature type="domain" description="Membrane transport protein MMPL" evidence="9">
    <location>
        <begin position="813"/>
        <end position="1060"/>
    </location>
</feature>
<feature type="transmembrane region" description="Helical" evidence="8">
    <location>
        <begin position="287"/>
        <end position="306"/>
    </location>
</feature>
<feature type="transmembrane region" description="Helical" evidence="8">
    <location>
        <begin position="896"/>
        <end position="912"/>
    </location>
</feature>
<dbReference type="InterPro" id="IPR050545">
    <property type="entry name" value="Mycobact_MmpL"/>
</dbReference>
<dbReference type="PANTHER" id="PTHR33406">
    <property type="entry name" value="MEMBRANE PROTEIN MJ1562-RELATED"/>
    <property type="match status" value="1"/>
</dbReference>
<feature type="transmembrane region" description="Helical" evidence="8">
    <location>
        <begin position="184"/>
        <end position="200"/>
    </location>
</feature>
<feature type="transmembrane region" description="Helical" evidence="8">
    <location>
        <begin position="1024"/>
        <end position="1044"/>
    </location>
</feature>
<dbReference type="EMBL" id="JAUSUF010000014">
    <property type="protein sequence ID" value="MDQ0150921.1"/>
    <property type="molecule type" value="Genomic_DNA"/>
</dbReference>
<feature type="transmembrane region" description="Helical" evidence="8">
    <location>
        <begin position="241"/>
        <end position="259"/>
    </location>
</feature>
<gene>
    <name evidence="10" type="ORF">J2S18_002895</name>
</gene>
<evidence type="ECO:0000256" key="8">
    <source>
        <dbReference type="SAM" id="Phobius"/>
    </source>
</evidence>
<evidence type="ECO:0000256" key="2">
    <source>
        <dbReference type="ARBA" id="ARBA00010157"/>
    </source>
</evidence>
<keyword evidence="3" id="KW-1003">Cell membrane</keyword>
<evidence type="ECO:0000313" key="10">
    <source>
        <dbReference type="EMBL" id="MDQ0150921.1"/>
    </source>
</evidence>
<comment type="similarity">
    <text evidence="2">Belongs to the resistance-nodulation-cell division (RND) (TC 2.A.6) family. MmpL subfamily.</text>
</comment>
<feature type="coiled-coil region" evidence="7">
    <location>
        <begin position="674"/>
        <end position="708"/>
    </location>
</feature>
<proteinExistence type="inferred from homology"/>
<evidence type="ECO:0000313" key="11">
    <source>
        <dbReference type="Proteomes" id="UP001228504"/>
    </source>
</evidence>
<organism evidence="10 11">
    <name type="scientific">Eubacterium multiforme</name>
    <dbReference type="NCBI Taxonomy" id="83339"/>
    <lineage>
        <taxon>Bacteria</taxon>
        <taxon>Bacillati</taxon>
        <taxon>Bacillota</taxon>
        <taxon>Clostridia</taxon>
        <taxon>Eubacteriales</taxon>
        <taxon>Eubacteriaceae</taxon>
        <taxon>Eubacterium</taxon>
    </lineage>
</organism>
<feature type="transmembrane region" description="Helical" evidence="8">
    <location>
        <begin position="312"/>
        <end position="338"/>
    </location>
</feature>
<dbReference type="Proteomes" id="UP001228504">
    <property type="component" value="Unassembled WGS sequence"/>
</dbReference>
<feature type="transmembrane region" description="Helical" evidence="8">
    <location>
        <begin position="12"/>
        <end position="31"/>
    </location>
</feature>
<feature type="transmembrane region" description="Helical" evidence="8">
    <location>
        <begin position="952"/>
        <end position="973"/>
    </location>
</feature>
<dbReference type="RefSeq" id="WP_307487781.1">
    <property type="nucleotide sequence ID" value="NZ_JAUSUF010000014.1"/>
</dbReference>
<dbReference type="SUPFAM" id="SSF58104">
    <property type="entry name" value="Methyl-accepting chemotaxis protein (MCP) signaling domain"/>
    <property type="match status" value="1"/>
</dbReference>
<dbReference type="InterPro" id="IPR004869">
    <property type="entry name" value="MMPL_dom"/>
</dbReference>
<evidence type="ECO:0000256" key="5">
    <source>
        <dbReference type="ARBA" id="ARBA00022989"/>
    </source>
</evidence>